<evidence type="ECO:0000313" key="1">
    <source>
        <dbReference type="EMBL" id="CAG8612608.1"/>
    </source>
</evidence>
<reference evidence="1" key="1">
    <citation type="submission" date="2021-06" db="EMBL/GenBank/DDBJ databases">
        <authorList>
            <person name="Kallberg Y."/>
            <person name="Tangrot J."/>
            <person name="Rosling A."/>
        </authorList>
    </citation>
    <scope>NUCLEOTIDE SEQUENCE</scope>
    <source>
        <strain evidence="1">CL356</strain>
    </source>
</reference>
<sequence>IGWEGSSQKPRTRWPSSGDTQAHGFSLRKYSLFGHAGATRQFYTRAKPSQHAGCRISYGTAL</sequence>
<keyword evidence="2" id="KW-1185">Reference proteome</keyword>
<evidence type="ECO:0000313" key="2">
    <source>
        <dbReference type="Proteomes" id="UP000789525"/>
    </source>
</evidence>
<comment type="caution">
    <text evidence="1">The sequence shown here is derived from an EMBL/GenBank/DDBJ whole genome shotgun (WGS) entry which is preliminary data.</text>
</comment>
<protein>
    <submittedName>
        <fullName evidence="1">13959_t:CDS:1</fullName>
    </submittedName>
</protein>
<proteinExistence type="predicted"/>
<accession>A0ACA9MWA7</accession>
<feature type="non-terminal residue" evidence="1">
    <location>
        <position position="1"/>
    </location>
</feature>
<gene>
    <name evidence="1" type="ORF">ACOLOM_LOCUS7065</name>
</gene>
<dbReference type="EMBL" id="CAJVPT010015558">
    <property type="protein sequence ID" value="CAG8612608.1"/>
    <property type="molecule type" value="Genomic_DNA"/>
</dbReference>
<name>A0ACA9MWA7_9GLOM</name>
<dbReference type="Proteomes" id="UP000789525">
    <property type="component" value="Unassembled WGS sequence"/>
</dbReference>
<organism evidence="1 2">
    <name type="scientific">Acaulospora colombiana</name>
    <dbReference type="NCBI Taxonomy" id="27376"/>
    <lineage>
        <taxon>Eukaryota</taxon>
        <taxon>Fungi</taxon>
        <taxon>Fungi incertae sedis</taxon>
        <taxon>Mucoromycota</taxon>
        <taxon>Glomeromycotina</taxon>
        <taxon>Glomeromycetes</taxon>
        <taxon>Diversisporales</taxon>
        <taxon>Acaulosporaceae</taxon>
        <taxon>Acaulospora</taxon>
    </lineage>
</organism>